<gene>
    <name evidence="1" type="ORF">FSP39_005891</name>
</gene>
<evidence type="ECO:0000313" key="2">
    <source>
        <dbReference type="Proteomes" id="UP001186944"/>
    </source>
</evidence>
<evidence type="ECO:0000313" key="1">
    <source>
        <dbReference type="EMBL" id="KAK3099532.1"/>
    </source>
</evidence>
<name>A0AA89C4X0_PINIB</name>
<sequence>GVTYTRWGKTKCPKDTSELVYSVTPLLFTYCIHKHVGYVGGSYYGHKGAAVDYLCMPKNPDWSGLKYKNGTSGSGGYVYGAEYETLYSNIGIDKSYNQYDVPCAVCRELGHSSVVMVPGKSFYFRVMME</sequence>
<comment type="caution">
    <text evidence="1">The sequence shown here is derived from an EMBL/GenBank/DDBJ whole genome shotgun (WGS) entry which is preliminary data.</text>
</comment>
<keyword evidence="2" id="KW-1185">Reference proteome</keyword>
<dbReference type="PANTHER" id="PTHR24024">
    <property type="entry name" value="PULMONARY SURFACTANT-ASSOCIATED PROTEIN A"/>
    <property type="match status" value="1"/>
</dbReference>
<proteinExistence type="predicted"/>
<dbReference type="Proteomes" id="UP001186944">
    <property type="component" value="Unassembled WGS sequence"/>
</dbReference>
<reference evidence="1" key="1">
    <citation type="submission" date="2019-08" db="EMBL/GenBank/DDBJ databases">
        <title>The improved chromosome-level genome for the pearl oyster Pinctada fucata martensii using PacBio sequencing and Hi-C.</title>
        <authorList>
            <person name="Zheng Z."/>
        </authorList>
    </citation>
    <scope>NUCLEOTIDE SEQUENCE</scope>
    <source>
        <strain evidence="1">ZZ-2019</strain>
        <tissue evidence="1">Adductor muscle</tissue>
    </source>
</reference>
<feature type="non-terminal residue" evidence="1">
    <location>
        <position position="1"/>
    </location>
</feature>
<organism evidence="1 2">
    <name type="scientific">Pinctada imbricata</name>
    <name type="common">Atlantic pearl-oyster</name>
    <name type="synonym">Pinctada martensii</name>
    <dbReference type="NCBI Taxonomy" id="66713"/>
    <lineage>
        <taxon>Eukaryota</taxon>
        <taxon>Metazoa</taxon>
        <taxon>Spiralia</taxon>
        <taxon>Lophotrochozoa</taxon>
        <taxon>Mollusca</taxon>
        <taxon>Bivalvia</taxon>
        <taxon>Autobranchia</taxon>
        <taxon>Pteriomorphia</taxon>
        <taxon>Pterioida</taxon>
        <taxon>Pterioidea</taxon>
        <taxon>Pteriidae</taxon>
        <taxon>Pinctada</taxon>
    </lineage>
</organism>
<dbReference type="GO" id="GO:0005615">
    <property type="term" value="C:extracellular space"/>
    <property type="evidence" value="ECO:0007669"/>
    <property type="project" value="TreeGrafter"/>
</dbReference>
<dbReference type="PANTHER" id="PTHR24024:SF18">
    <property type="entry name" value="SHORT-CHAIN COLLAGEN C4-LIKE"/>
    <property type="match status" value="1"/>
</dbReference>
<accession>A0AA89C4X0</accession>
<dbReference type="InterPro" id="IPR051077">
    <property type="entry name" value="Ca-dependent_lectin"/>
</dbReference>
<dbReference type="AlphaFoldDB" id="A0AA89C4X0"/>
<protein>
    <submittedName>
        <fullName evidence="1">Uncharacterized protein</fullName>
    </submittedName>
</protein>
<dbReference type="EMBL" id="VSWD01000006">
    <property type="protein sequence ID" value="KAK3099532.1"/>
    <property type="molecule type" value="Genomic_DNA"/>
</dbReference>